<proteinExistence type="inferred from homology"/>
<evidence type="ECO:0000256" key="6">
    <source>
        <dbReference type="SAM" id="MobiDB-lite"/>
    </source>
</evidence>
<dbReference type="InterPro" id="IPR011993">
    <property type="entry name" value="PH-like_dom_sf"/>
</dbReference>
<keyword evidence="3" id="KW-0963">Cytoplasm</keyword>
<dbReference type="CDD" id="cd09804">
    <property type="entry name" value="Dcp1"/>
    <property type="match status" value="1"/>
</dbReference>
<dbReference type="Pfam" id="PF06058">
    <property type="entry name" value="DCP1"/>
    <property type="match status" value="1"/>
</dbReference>
<dbReference type="GO" id="GO:0031087">
    <property type="term" value="P:deadenylation-independent decapping of nuclear-transcribed mRNA"/>
    <property type="evidence" value="ECO:0007669"/>
    <property type="project" value="TreeGrafter"/>
</dbReference>
<keyword evidence="8" id="KW-1185">Reference proteome</keyword>
<sequence length="460" mass="50178">MTDLTGLRMNVAALKRVDPYVKDILETATHVALYTFNAVNNEWEKTNIEGALFVYSRNGEPYNSVLIMNRLNTNNLVEPVTQGLDLQLQEPFLLYRNSRCNIYGIWFYDKEECVRIGAMLNKLIKESEENRKTFNKPAVNVKKESGPNASNVDIFSMLSKAQEDFNTNRNNNSSGGGIKERHSTKSPLGTPTTDDVSGPLAMPLGPDVTSQSVMDFFAKAKVNTGHFKAGDQPTPGGTVANESKPLLARLMSHPAAHTVEHIEKQHRSITPQPATQQQTTPTTILTANSACNATASNRTKKRNRTASQQDSMIPTPASITQEILTPMNQSAADTNGTTGFLRIQSPTNASTSTLTNHQASDIIGPSNSNPLASLFAHASATTASEDIITPPTLSGRGSAPALIPPVMFAAPSPPEPLTRPLEPLTKNQFLRAFNYLLRSDPDFINKLHEAYVKSFGEILS</sequence>
<evidence type="ECO:0000256" key="1">
    <source>
        <dbReference type="ARBA" id="ARBA00004496"/>
    </source>
</evidence>
<evidence type="ECO:0000313" key="9">
    <source>
        <dbReference type="RefSeq" id="XP_003487645.1"/>
    </source>
</evidence>
<dbReference type="CTD" id="37790"/>
<protein>
    <submittedName>
        <fullName evidence="9">mRNA-decapping enzyme 1A</fullName>
    </submittedName>
</protein>
<dbReference type="InterPro" id="IPR031953">
    <property type="entry name" value="mRNA_decap_C"/>
</dbReference>
<feature type="region of interest" description="Disordered" evidence="6">
    <location>
        <begin position="291"/>
        <end position="315"/>
    </location>
</feature>
<dbReference type="GO" id="GO:0000932">
    <property type="term" value="C:P-body"/>
    <property type="evidence" value="ECO:0007669"/>
    <property type="project" value="TreeGrafter"/>
</dbReference>
<evidence type="ECO:0000259" key="7">
    <source>
        <dbReference type="Pfam" id="PF16741"/>
    </source>
</evidence>
<name>A0A6P3DV57_BOMIM</name>
<evidence type="ECO:0000256" key="2">
    <source>
        <dbReference type="ARBA" id="ARBA00008778"/>
    </source>
</evidence>
<dbReference type="GO" id="GO:0000184">
    <property type="term" value="P:nuclear-transcribed mRNA catabolic process, nonsense-mediated decay"/>
    <property type="evidence" value="ECO:0007669"/>
    <property type="project" value="UniProtKB-KW"/>
</dbReference>
<keyword evidence="5" id="KW-0866">Nonsense-mediated mRNA decay</keyword>
<gene>
    <name evidence="9" type="primary">LOC100749198</name>
</gene>
<dbReference type="Gene3D" id="6.10.140.2030">
    <property type="match status" value="1"/>
</dbReference>
<dbReference type="KEGG" id="bim:100749198"/>
<dbReference type="GO" id="GO:0003729">
    <property type="term" value="F:mRNA binding"/>
    <property type="evidence" value="ECO:0007669"/>
    <property type="project" value="TreeGrafter"/>
</dbReference>
<keyword evidence="4" id="KW-0507">mRNA processing</keyword>
<evidence type="ECO:0000256" key="4">
    <source>
        <dbReference type="ARBA" id="ARBA00022664"/>
    </source>
</evidence>
<dbReference type="GO" id="GO:0000290">
    <property type="term" value="P:deadenylation-dependent decapping of nuclear-transcribed mRNA"/>
    <property type="evidence" value="ECO:0007669"/>
    <property type="project" value="InterPro"/>
</dbReference>
<dbReference type="SUPFAM" id="SSF50729">
    <property type="entry name" value="PH domain-like"/>
    <property type="match status" value="1"/>
</dbReference>
<dbReference type="OMA" id="NASIFNM"/>
<evidence type="ECO:0000313" key="8">
    <source>
        <dbReference type="Proteomes" id="UP000515180"/>
    </source>
</evidence>
<organism evidence="8 9">
    <name type="scientific">Bombus impatiens</name>
    <name type="common">Bumblebee</name>
    <dbReference type="NCBI Taxonomy" id="132113"/>
    <lineage>
        <taxon>Eukaryota</taxon>
        <taxon>Metazoa</taxon>
        <taxon>Ecdysozoa</taxon>
        <taxon>Arthropoda</taxon>
        <taxon>Hexapoda</taxon>
        <taxon>Insecta</taxon>
        <taxon>Pterygota</taxon>
        <taxon>Neoptera</taxon>
        <taxon>Endopterygota</taxon>
        <taxon>Hymenoptera</taxon>
        <taxon>Apocrita</taxon>
        <taxon>Aculeata</taxon>
        <taxon>Apoidea</taxon>
        <taxon>Anthophila</taxon>
        <taxon>Apidae</taxon>
        <taxon>Bombus</taxon>
        <taxon>Pyrobombus</taxon>
    </lineage>
</organism>
<reference evidence="9" key="1">
    <citation type="submission" date="2025-08" db="UniProtKB">
        <authorList>
            <consortium name="RefSeq"/>
        </authorList>
    </citation>
    <scope>IDENTIFICATION</scope>
</reference>
<dbReference type="GO" id="GO:0008047">
    <property type="term" value="F:enzyme activator activity"/>
    <property type="evidence" value="ECO:0007669"/>
    <property type="project" value="InterPro"/>
</dbReference>
<accession>A0A6P3DV57</accession>
<dbReference type="PANTHER" id="PTHR16290">
    <property type="entry name" value="TRANSCRIPTION FACTOR SMIF DECAPPING ENZYME DCP1"/>
    <property type="match status" value="1"/>
</dbReference>
<dbReference type="PANTHER" id="PTHR16290:SF0">
    <property type="entry name" value="DECAPPING PROTEIN 1, ISOFORM A"/>
    <property type="match status" value="1"/>
</dbReference>
<dbReference type="Gene3D" id="2.30.29.30">
    <property type="entry name" value="Pleckstrin-homology domain (PH domain)/Phosphotyrosine-binding domain (PTB)"/>
    <property type="match status" value="1"/>
</dbReference>
<dbReference type="Proteomes" id="UP000515180">
    <property type="component" value="Unplaced"/>
</dbReference>
<feature type="compositionally biased region" description="Polar residues" evidence="6">
    <location>
        <begin position="185"/>
        <end position="195"/>
    </location>
</feature>
<feature type="region of interest" description="Disordered" evidence="6">
    <location>
        <begin position="165"/>
        <end position="199"/>
    </location>
</feature>
<feature type="compositionally biased region" description="Polar residues" evidence="6">
    <location>
        <begin position="305"/>
        <end position="315"/>
    </location>
</feature>
<feature type="domain" description="mRNA-decapping enzyme C-terminal" evidence="7">
    <location>
        <begin position="422"/>
        <end position="456"/>
    </location>
</feature>
<dbReference type="OrthoDB" id="440673at2759"/>
<dbReference type="InterPro" id="IPR010334">
    <property type="entry name" value="Dcp1"/>
</dbReference>
<dbReference type="GeneID" id="100749198"/>
<evidence type="ECO:0000256" key="3">
    <source>
        <dbReference type="ARBA" id="ARBA00022490"/>
    </source>
</evidence>
<dbReference type="RefSeq" id="XP_003487645.1">
    <property type="nucleotide sequence ID" value="XM_003487597.4"/>
</dbReference>
<dbReference type="GO" id="GO:0006397">
    <property type="term" value="P:mRNA processing"/>
    <property type="evidence" value="ECO:0007669"/>
    <property type="project" value="UniProtKB-KW"/>
</dbReference>
<feature type="region of interest" description="Disordered" evidence="6">
    <location>
        <begin position="329"/>
        <end position="353"/>
    </location>
</feature>
<comment type="similarity">
    <text evidence="2">Belongs to the DCP1 family.</text>
</comment>
<dbReference type="Pfam" id="PF16741">
    <property type="entry name" value="mRNA_decap_C"/>
    <property type="match status" value="1"/>
</dbReference>
<comment type="subcellular location">
    <subcellularLocation>
        <location evidence="1">Cytoplasm</location>
    </subcellularLocation>
</comment>
<dbReference type="AlphaFoldDB" id="A0A6P3DV57"/>
<evidence type="ECO:0000256" key="5">
    <source>
        <dbReference type="ARBA" id="ARBA00023161"/>
    </source>
</evidence>